<dbReference type="RefSeq" id="WP_006247936.1">
    <property type="nucleotide sequence ID" value="NZ_CP011098.1"/>
</dbReference>
<dbReference type="EMBL" id="VAJB01000001">
    <property type="protein sequence ID" value="TRB76484.1"/>
    <property type="molecule type" value="Genomic_DNA"/>
</dbReference>
<dbReference type="AlphaFoldDB" id="A0A248ZXW7"/>
<dbReference type="KEGG" id="mhay:VK67_03755"/>
<dbReference type="STRING" id="75985.WC39_03755"/>
<evidence type="ECO:0000313" key="6">
    <source>
        <dbReference type="Proteomes" id="UP000254031"/>
    </source>
</evidence>
<dbReference type="Proteomes" id="UP000254802">
    <property type="component" value="Unassembled WGS sequence"/>
</dbReference>
<organism evidence="5 8">
    <name type="scientific">Mannheimia haemolytica</name>
    <name type="common">Pasteurella haemolytica</name>
    <dbReference type="NCBI Taxonomy" id="75985"/>
    <lineage>
        <taxon>Bacteria</taxon>
        <taxon>Pseudomonadati</taxon>
        <taxon>Pseudomonadota</taxon>
        <taxon>Gammaproteobacteria</taxon>
        <taxon>Pasteurellales</taxon>
        <taxon>Pasteurellaceae</taxon>
        <taxon>Mannheimia</taxon>
    </lineage>
</organism>
<evidence type="ECO:0000256" key="1">
    <source>
        <dbReference type="SAM" id="SignalP"/>
    </source>
</evidence>
<dbReference type="Proteomes" id="UP000254031">
    <property type="component" value="Unassembled WGS sequence"/>
</dbReference>
<feature type="signal peptide" evidence="1">
    <location>
        <begin position="1"/>
        <end position="18"/>
    </location>
</feature>
<keyword evidence="1" id="KW-0732">Signal</keyword>
<dbReference type="EMBL" id="VAJI01000001">
    <property type="protein sequence ID" value="TRB40654.1"/>
    <property type="molecule type" value="Genomic_DNA"/>
</dbReference>
<sequence>MRNWFLFITLFISFSVKANDPFFGEKQETQASGNIAESNVEFAKNTENITACKVPDNLSAKNIVTDFDKMTLIGLVKINEVMRALFIDEKQQLLALKENDLLNNEIEIKHINLKSITYINWKLTKDCNIPYEINIKL</sequence>
<gene>
    <name evidence="5" type="ORF">FEA53_01515</name>
    <name evidence="4" type="ORF">FEB89_01520</name>
    <name evidence="2" type="ORF">NCTC10638_03825</name>
    <name evidence="3" type="ORF">NCTC9380_02451</name>
</gene>
<name>A0A248ZXW7_MANHA</name>
<dbReference type="GeneID" id="67368369"/>
<evidence type="ECO:0000313" key="8">
    <source>
        <dbReference type="Proteomes" id="UP000315164"/>
    </source>
</evidence>
<keyword evidence="9" id="KW-1185">Reference proteome</keyword>
<feature type="chain" id="PRO_5044570278" description="Pilus assembly protein PilP" evidence="1">
    <location>
        <begin position="19"/>
        <end position="137"/>
    </location>
</feature>
<evidence type="ECO:0000313" key="4">
    <source>
        <dbReference type="EMBL" id="TRB40654.1"/>
    </source>
</evidence>
<accession>A0A248ZXW7</accession>
<evidence type="ECO:0000313" key="2">
    <source>
        <dbReference type="EMBL" id="STY64636.1"/>
    </source>
</evidence>
<evidence type="ECO:0000313" key="3">
    <source>
        <dbReference type="EMBL" id="STY67107.1"/>
    </source>
</evidence>
<evidence type="ECO:0000313" key="5">
    <source>
        <dbReference type="EMBL" id="TRB76484.1"/>
    </source>
</evidence>
<dbReference type="EMBL" id="UGPN01000002">
    <property type="protein sequence ID" value="STY64636.1"/>
    <property type="molecule type" value="Genomic_DNA"/>
</dbReference>
<dbReference type="Proteomes" id="UP000318394">
    <property type="component" value="Unassembled WGS sequence"/>
</dbReference>
<evidence type="ECO:0000313" key="7">
    <source>
        <dbReference type="Proteomes" id="UP000254802"/>
    </source>
</evidence>
<dbReference type="Proteomes" id="UP000315164">
    <property type="component" value="Unassembled WGS sequence"/>
</dbReference>
<evidence type="ECO:0008006" key="10">
    <source>
        <dbReference type="Google" id="ProtNLM"/>
    </source>
</evidence>
<dbReference type="OrthoDB" id="5690836at2"/>
<dbReference type="EMBL" id="UGPL01000006">
    <property type="protein sequence ID" value="STY67107.1"/>
    <property type="molecule type" value="Genomic_DNA"/>
</dbReference>
<evidence type="ECO:0000313" key="9">
    <source>
        <dbReference type="Proteomes" id="UP000318394"/>
    </source>
</evidence>
<proteinExistence type="predicted"/>
<reference evidence="8 9" key="2">
    <citation type="journal article" date="2019" name="Vet. Microbiol.">
        <title>Genetic characterization of susceptible and multi-drug resistant Mannheimia haemolytica isolated from high-risk stocker calves prior to and after antimicrobial metaphylaxis.</title>
        <authorList>
            <person name="Snyder E.R."/>
            <person name="Alvarez-Narvaez S."/>
            <person name="Credille B.C."/>
        </authorList>
    </citation>
    <scope>NUCLEOTIDE SEQUENCE [LARGE SCALE GENOMIC DNA]</scope>
    <source>
        <strain evidence="5 8">UGA-R5-128-1</strain>
        <strain evidence="4 9">UGA-R7-163-1</strain>
    </source>
</reference>
<dbReference type="KEGG" id="mhaq:WC39_03755"/>
<protein>
    <recommendedName>
        <fullName evidence="10">Pilus assembly protein PilP</fullName>
    </recommendedName>
</protein>
<reference evidence="6 7" key="1">
    <citation type="submission" date="2018-06" db="EMBL/GenBank/DDBJ databases">
        <authorList>
            <consortium name="Pathogen Informatics"/>
            <person name="Doyle S."/>
        </authorList>
    </citation>
    <scope>NUCLEOTIDE SEQUENCE [LARGE SCALE GENOMIC DNA]</scope>
    <source>
        <strain evidence="2 7">NCTC10638</strain>
        <strain evidence="3 6">NCTC9380</strain>
    </source>
</reference>